<dbReference type="InParanoid" id="A0A0H2R9Y6"/>
<protein>
    <submittedName>
        <fullName evidence="2">Kinase-like protein</fullName>
    </submittedName>
</protein>
<dbReference type="SMART" id="SM00220">
    <property type="entry name" value="S_TKc"/>
    <property type="match status" value="1"/>
</dbReference>
<dbReference type="InterPro" id="IPR001245">
    <property type="entry name" value="Ser-Thr/Tyr_kinase_cat_dom"/>
</dbReference>
<proteinExistence type="predicted"/>
<feature type="domain" description="Protein kinase" evidence="1">
    <location>
        <begin position="41"/>
        <end position="314"/>
    </location>
</feature>
<sequence>MDKPKPEPRSSVANIVGKYDKGLEDLLKQLSHIDLTDDVHDQDAYLDAHGGYCDVFIAKSRRHGERVVAIKRLRVHILHHKDVAKMLFRELTIWSSLDHPNVLPLLGYVMHGKYPALISEWMGNGTMKRYMEDHPEVSVMNMAKGIAAGLLHLHELNVVHSDLKSDNILISEDGQPLLADFGISRIMTASLSVTTTTAAPKGSVRWMAIELLEVDLSGEQSFGKPAVHTKMTDVWSYGMVIYELLTSQYPYAHLRHELQVSMAIINGQTPERPTDLKNREEDLMWLVCQKCWQADPLHRPDMGRLCNVLRHETAMFKQYEGVSADSRSVMDRLQHFTLWDNPHREVFWEEPIPQSPGGWRIVLSDITLRCQVVGRR</sequence>
<dbReference type="STRING" id="27342.A0A0H2R9Y6"/>
<dbReference type="InterPro" id="IPR000719">
    <property type="entry name" value="Prot_kinase_dom"/>
</dbReference>
<dbReference type="InterPro" id="IPR011009">
    <property type="entry name" value="Kinase-like_dom_sf"/>
</dbReference>
<evidence type="ECO:0000259" key="1">
    <source>
        <dbReference type="PROSITE" id="PS50011"/>
    </source>
</evidence>
<keyword evidence="3" id="KW-1185">Reference proteome</keyword>
<accession>A0A0H2R9Y6</accession>
<dbReference type="Gene3D" id="1.10.510.10">
    <property type="entry name" value="Transferase(Phosphotransferase) domain 1"/>
    <property type="match status" value="1"/>
</dbReference>
<dbReference type="GO" id="GO:0004674">
    <property type="term" value="F:protein serine/threonine kinase activity"/>
    <property type="evidence" value="ECO:0007669"/>
    <property type="project" value="TreeGrafter"/>
</dbReference>
<dbReference type="SUPFAM" id="SSF56112">
    <property type="entry name" value="Protein kinase-like (PK-like)"/>
    <property type="match status" value="1"/>
</dbReference>
<dbReference type="OrthoDB" id="346907at2759"/>
<evidence type="ECO:0000313" key="2">
    <source>
        <dbReference type="EMBL" id="KLO08685.1"/>
    </source>
</evidence>
<organism evidence="2 3">
    <name type="scientific">Schizopora paradoxa</name>
    <dbReference type="NCBI Taxonomy" id="27342"/>
    <lineage>
        <taxon>Eukaryota</taxon>
        <taxon>Fungi</taxon>
        <taxon>Dikarya</taxon>
        <taxon>Basidiomycota</taxon>
        <taxon>Agaricomycotina</taxon>
        <taxon>Agaricomycetes</taxon>
        <taxon>Hymenochaetales</taxon>
        <taxon>Schizoporaceae</taxon>
        <taxon>Schizopora</taxon>
    </lineage>
</organism>
<reference evidence="2 3" key="1">
    <citation type="submission" date="2015-04" db="EMBL/GenBank/DDBJ databases">
        <title>Complete genome sequence of Schizopora paradoxa KUC8140, a cosmopolitan wood degrader in East Asia.</title>
        <authorList>
            <consortium name="DOE Joint Genome Institute"/>
            <person name="Min B."/>
            <person name="Park H."/>
            <person name="Jang Y."/>
            <person name="Kim J.-J."/>
            <person name="Kim K.H."/>
            <person name="Pangilinan J."/>
            <person name="Lipzen A."/>
            <person name="Riley R."/>
            <person name="Grigoriev I.V."/>
            <person name="Spatafora J.W."/>
            <person name="Choi I.-G."/>
        </authorList>
    </citation>
    <scope>NUCLEOTIDE SEQUENCE [LARGE SCALE GENOMIC DNA]</scope>
    <source>
        <strain evidence="2 3">KUC8140</strain>
    </source>
</reference>
<gene>
    <name evidence="2" type="ORF">SCHPADRAFT_834966</name>
</gene>
<dbReference type="InterPro" id="IPR008271">
    <property type="entry name" value="Ser/Thr_kinase_AS"/>
</dbReference>
<evidence type="ECO:0000313" key="3">
    <source>
        <dbReference type="Proteomes" id="UP000053477"/>
    </source>
</evidence>
<keyword evidence="2" id="KW-0808">Transferase</keyword>
<dbReference type="PANTHER" id="PTHR44329">
    <property type="entry name" value="SERINE/THREONINE-PROTEIN KINASE TNNI3K-RELATED"/>
    <property type="match status" value="1"/>
</dbReference>
<dbReference type="Proteomes" id="UP000053477">
    <property type="component" value="Unassembled WGS sequence"/>
</dbReference>
<name>A0A0H2R9Y6_9AGAM</name>
<keyword evidence="2" id="KW-0418">Kinase</keyword>
<dbReference type="InterPro" id="IPR051681">
    <property type="entry name" value="Ser/Thr_Kinases-Pseudokinases"/>
</dbReference>
<dbReference type="GO" id="GO:0005524">
    <property type="term" value="F:ATP binding"/>
    <property type="evidence" value="ECO:0007669"/>
    <property type="project" value="InterPro"/>
</dbReference>
<dbReference type="PROSITE" id="PS00108">
    <property type="entry name" value="PROTEIN_KINASE_ST"/>
    <property type="match status" value="1"/>
</dbReference>
<dbReference type="PROSITE" id="PS50011">
    <property type="entry name" value="PROTEIN_KINASE_DOM"/>
    <property type="match status" value="1"/>
</dbReference>
<dbReference type="Pfam" id="PF07714">
    <property type="entry name" value="PK_Tyr_Ser-Thr"/>
    <property type="match status" value="1"/>
</dbReference>
<dbReference type="AlphaFoldDB" id="A0A0H2R9Y6"/>
<dbReference type="EMBL" id="KQ086081">
    <property type="protein sequence ID" value="KLO08685.1"/>
    <property type="molecule type" value="Genomic_DNA"/>
</dbReference>